<keyword evidence="1" id="KW-1133">Transmembrane helix</keyword>
<gene>
    <name evidence="2" type="ORF">V6N11_032970</name>
</gene>
<keyword evidence="1" id="KW-0472">Membrane</keyword>
<name>A0ABR1Z6R0_9ROSI</name>
<dbReference type="EMBL" id="JBBPBN010002607">
    <property type="protein sequence ID" value="KAK8474767.1"/>
    <property type="molecule type" value="Genomic_DNA"/>
</dbReference>
<keyword evidence="3" id="KW-1185">Reference proteome</keyword>
<evidence type="ECO:0000313" key="2">
    <source>
        <dbReference type="EMBL" id="KAK8474767.1"/>
    </source>
</evidence>
<evidence type="ECO:0000256" key="1">
    <source>
        <dbReference type="SAM" id="Phobius"/>
    </source>
</evidence>
<dbReference type="Proteomes" id="UP001396334">
    <property type="component" value="Unassembled WGS sequence"/>
</dbReference>
<proteinExistence type="predicted"/>
<evidence type="ECO:0000313" key="3">
    <source>
        <dbReference type="Proteomes" id="UP001396334"/>
    </source>
</evidence>
<reference evidence="2 3" key="1">
    <citation type="journal article" date="2024" name="G3 (Bethesda)">
        <title>Genome assembly of Hibiscus sabdariffa L. provides insights into metabolisms of medicinal natural products.</title>
        <authorList>
            <person name="Kim T."/>
        </authorList>
    </citation>
    <scope>NUCLEOTIDE SEQUENCE [LARGE SCALE GENOMIC DNA]</scope>
    <source>
        <strain evidence="2">TK-2024</strain>
        <tissue evidence="2">Old leaves</tissue>
    </source>
</reference>
<organism evidence="2 3">
    <name type="scientific">Hibiscus sabdariffa</name>
    <name type="common">roselle</name>
    <dbReference type="NCBI Taxonomy" id="183260"/>
    <lineage>
        <taxon>Eukaryota</taxon>
        <taxon>Viridiplantae</taxon>
        <taxon>Streptophyta</taxon>
        <taxon>Embryophyta</taxon>
        <taxon>Tracheophyta</taxon>
        <taxon>Spermatophyta</taxon>
        <taxon>Magnoliopsida</taxon>
        <taxon>eudicotyledons</taxon>
        <taxon>Gunneridae</taxon>
        <taxon>Pentapetalae</taxon>
        <taxon>rosids</taxon>
        <taxon>malvids</taxon>
        <taxon>Malvales</taxon>
        <taxon>Malvaceae</taxon>
        <taxon>Malvoideae</taxon>
        <taxon>Hibiscus</taxon>
    </lineage>
</organism>
<feature type="transmembrane region" description="Helical" evidence="1">
    <location>
        <begin position="34"/>
        <end position="52"/>
    </location>
</feature>
<accession>A0ABR1Z6R0</accession>
<sequence>MLNAQRPSVLVLEHSDNNGLPAFNPPLVCNFHQAFHVAAAGVGGAVISLWLNPIRRTMPPARVTVRAVDIVLLKPKQSKLTCTAAPRFQRHSVSRHLLDMHHISSLHRTKHNTSCSLYEHRLY</sequence>
<comment type="caution">
    <text evidence="2">The sequence shown here is derived from an EMBL/GenBank/DDBJ whole genome shotgun (WGS) entry which is preliminary data.</text>
</comment>
<keyword evidence="1" id="KW-0812">Transmembrane</keyword>
<protein>
    <submittedName>
        <fullName evidence="2">Uncharacterized protein</fullName>
    </submittedName>
</protein>